<dbReference type="InterPro" id="IPR012000">
    <property type="entry name" value="Thiamin_PyroP_enz_cen_dom"/>
</dbReference>
<dbReference type="InterPro" id="IPR047211">
    <property type="entry name" value="POXB-like"/>
</dbReference>
<dbReference type="NCBIfam" id="NF006129">
    <property type="entry name" value="PRK08273.1"/>
    <property type="match status" value="1"/>
</dbReference>
<dbReference type="PANTHER" id="PTHR42981">
    <property type="entry name" value="PYRUVATE DEHYDROGENASE [UBIQUINONE]"/>
    <property type="match status" value="1"/>
</dbReference>
<evidence type="ECO:0000256" key="2">
    <source>
        <dbReference type="ARBA" id="ARBA00023052"/>
    </source>
</evidence>
<sequence length="641" mass="68946">MVAGVADRRKDSQVNAHPEGRPGSARIDHPDGRRVDLGALPRDATVADHIVHRLAGWGVRRYFGYPGDGINGLTSALQRTRERAQFVQVRHEETAGFAASAHVKYGGGPLGCALVTSGPGAIHLLNGLYDAKLDHQPVVALVGHTALTAEGGGYYQEVDLLALYKDVAAAFLAQLDHPSQVRHLVDRACRTALARRTVTALVLPSDIQDAPAVPEPPHAHGYYQTSDVPSSDPTVPPEAELRRAAEVLAGGERVAMLVGQGALGAQDEVREIAHRLGAGVATALLGFAAVDHREPWVTGAIGLLGTRPSWELMNGCDRLLIVGSNMPYSEFYPSEGQARAVQIDRDGTQLGLRYPTEVNLTGDAGPTLRALLRELGPGPGPTRWRATIAEATTAWRRTQRELAGQAADPVNPQLLFATLSDRLPDDVMLAVDCGTTTAWYARHVQVRPGMLASLSGTLLSMGGAMPYALAAKFAHPDRPLVALIGDGAMQMNGVNELITVAKYWRSWSDPRFVVLVLNNRDLAFVSWEQRSSEGTPMFPDSQQLPDIGYHRWAEVLGLHGELVDAPDQVPGVWERALNADRPVVVNALVDPAELMLPPHFTAEQARKTAAAVLRGDTDWAGIVRRGLPAAVATLRSGRGRR</sequence>
<proteinExistence type="inferred from homology"/>
<evidence type="ECO:0000313" key="9">
    <source>
        <dbReference type="Proteomes" id="UP000199343"/>
    </source>
</evidence>
<evidence type="ECO:0000256" key="4">
    <source>
        <dbReference type="SAM" id="MobiDB-lite"/>
    </source>
</evidence>
<name>A0A1C6VSM3_9ACTN</name>
<accession>A0A1C6VSM3</accession>
<dbReference type="SUPFAM" id="SSF52467">
    <property type="entry name" value="DHS-like NAD/FAD-binding domain"/>
    <property type="match status" value="1"/>
</dbReference>
<evidence type="ECO:0000313" key="8">
    <source>
        <dbReference type="EMBL" id="SCL69313.1"/>
    </source>
</evidence>
<dbReference type="InterPro" id="IPR012001">
    <property type="entry name" value="Thiamin_PyroP_enz_TPP-bd_dom"/>
</dbReference>
<dbReference type="PROSITE" id="PS00187">
    <property type="entry name" value="TPP_ENZYMES"/>
    <property type="match status" value="1"/>
</dbReference>
<evidence type="ECO:0000256" key="3">
    <source>
        <dbReference type="RuleBase" id="RU362132"/>
    </source>
</evidence>
<dbReference type="STRING" id="47871.GA0070608_3974"/>
<dbReference type="GO" id="GO:0003824">
    <property type="term" value="F:catalytic activity"/>
    <property type="evidence" value="ECO:0007669"/>
    <property type="project" value="InterPro"/>
</dbReference>
<dbReference type="InterPro" id="IPR011766">
    <property type="entry name" value="TPP_enzyme_TPP-bd"/>
</dbReference>
<evidence type="ECO:0000259" key="7">
    <source>
        <dbReference type="Pfam" id="PF02776"/>
    </source>
</evidence>
<evidence type="ECO:0000259" key="5">
    <source>
        <dbReference type="Pfam" id="PF00205"/>
    </source>
</evidence>
<feature type="region of interest" description="Disordered" evidence="4">
    <location>
        <begin position="1"/>
        <end position="33"/>
    </location>
</feature>
<evidence type="ECO:0000256" key="1">
    <source>
        <dbReference type="ARBA" id="ARBA00007812"/>
    </source>
</evidence>
<dbReference type="SUPFAM" id="SSF52518">
    <property type="entry name" value="Thiamin diphosphate-binding fold (THDP-binding)"/>
    <property type="match status" value="2"/>
</dbReference>
<dbReference type="AlphaFoldDB" id="A0A1C6VSM3"/>
<dbReference type="PANTHER" id="PTHR42981:SF2">
    <property type="entry name" value="PYRUVATE DEHYDROGENASE [UBIQUINONE]"/>
    <property type="match status" value="1"/>
</dbReference>
<feature type="domain" description="Thiamine pyrophosphate enzyme TPP-binding" evidence="6">
    <location>
        <begin position="432"/>
        <end position="586"/>
    </location>
</feature>
<dbReference type="Gene3D" id="3.40.50.1220">
    <property type="entry name" value="TPP-binding domain"/>
    <property type="match status" value="1"/>
</dbReference>
<dbReference type="Pfam" id="PF00205">
    <property type="entry name" value="TPP_enzyme_M"/>
    <property type="match status" value="1"/>
</dbReference>
<keyword evidence="8" id="KW-0670">Pyruvate</keyword>
<gene>
    <name evidence="8" type="ORF">GA0070608_3974</name>
</gene>
<feature type="compositionally biased region" description="Basic and acidic residues" evidence="4">
    <location>
        <begin position="1"/>
        <end position="12"/>
    </location>
</feature>
<evidence type="ECO:0000259" key="6">
    <source>
        <dbReference type="Pfam" id="PF02775"/>
    </source>
</evidence>
<comment type="similarity">
    <text evidence="1 3">Belongs to the TPP enzyme family.</text>
</comment>
<feature type="region of interest" description="Disordered" evidence="4">
    <location>
        <begin position="209"/>
        <end position="237"/>
    </location>
</feature>
<dbReference type="Gene3D" id="3.40.50.970">
    <property type="match status" value="2"/>
</dbReference>
<organism evidence="8 9">
    <name type="scientific">Micromonospora peucetia</name>
    <dbReference type="NCBI Taxonomy" id="47871"/>
    <lineage>
        <taxon>Bacteria</taxon>
        <taxon>Bacillati</taxon>
        <taxon>Actinomycetota</taxon>
        <taxon>Actinomycetes</taxon>
        <taxon>Micromonosporales</taxon>
        <taxon>Micromonosporaceae</taxon>
        <taxon>Micromonospora</taxon>
    </lineage>
</organism>
<dbReference type="GO" id="GO:0030976">
    <property type="term" value="F:thiamine pyrophosphate binding"/>
    <property type="evidence" value="ECO:0007669"/>
    <property type="project" value="InterPro"/>
</dbReference>
<reference evidence="8 9" key="1">
    <citation type="submission" date="2016-06" db="EMBL/GenBank/DDBJ databases">
        <authorList>
            <person name="Kjaerup R.B."/>
            <person name="Dalgaard T.S."/>
            <person name="Juul-Madsen H.R."/>
        </authorList>
    </citation>
    <scope>NUCLEOTIDE SEQUENCE [LARGE SCALE GENOMIC DNA]</scope>
    <source>
        <strain evidence="8 9">DSM 43363</strain>
    </source>
</reference>
<dbReference type="EMBL" id="FMIC01000002">
    <property type="protein sequence ID" value="SCL69313.1"/>
    <property type="molecule type" value="Genomic_DNA"/>
</dbReference>
<dbReference type="Pfam" id="PF02776">
    <property type="entry name" value="TPP_enzyme_N"/>
    <property type="match status" value="1"/>
</dbReference>
<feature type="domain" description="Thiamine pyrophosphate enzyme N-terminal TPP-binding" evidence="7">
    <location>
        <begin position="45"/>
        <end position="162"/>
    </location>
</feature>
<protein>
    <submittedName>
        <fullName evidence="8">Pyruvate dehydrogenase (Quinone)</fullName>
    </submittedName>
</protein>
<dbReference type="Pfam" id="PF02775">
    <property type="entry name" value="TPP_enzyme_C"/>
    <property type="match status" value="1"/>
</dbReference>
<dbReference type="InterPro" id="IPR029035">
    <property type="entry name" value="DHS-like_NAD/FAD-binding_dom"/>
</dbReference>
<dbReference type="CDD" id="cd07039">
    <property type="entry name" value="TPP_PYR_POX"/>
    <property type="match status" value="1"/>
</dbReference>
<keyword evidence="2 3" id="KW-0786">Thiamine pyrophosphate</keyword>
<dbReference type="GO" id="GO:0000287">
    <property type="term" value="F:magnesium ion binding"/>
    <property type="evidence" value="ECO:0007669"/>
    <property type="project" value="InterPro"/>
</dbReference>
<dbReference type="InterPro" id="IPR000399">
    <property type="entry name" value="TPP-bd_CS"/>
</dbReference>
<dbReference type="Proteomes" id="UP000199343">
    <property type="component" value="Unassembled WGS sequence"/>
</dbReference>
<dbReference type="InterPro" id="IPR047210">
    <property type="entry name" value="TPP_PYR_POXB-like"/>
</dbReference>
<feature type="domain" description="Thiamine pyrophosphate enzyme central" evidence="5">
    <location>
        <begin position="241"/>
        <end position="371"/>
    </location>
</feature>
<dbReference type="InterPro" id="IPR029061">
    <property type="entry name" value="THDP-binding"/>
</dbReference>